<gene>
    <name evidence="3" type="ORF">K0B96_06900</name>
</gene>
<keyword evidence="1" id="KW-1133">Transmembrane helix</keyword>
<keyword evidence="2" id="KW-0732">Signal</keyword>
<evidence type="ECO:0000313" key="3">
    <source>
        <dbReference type="EMBL" id="QYM80334.1"/>
    </source>
</evidence>
<dbReference type="RefSeq" id="WP_220165366.1">
    <property type="nucleotide sequence ID" value="NZ_CP080507.1"/>
</dbReference>
<evidence type="ECO:0000256" key="2">
    <source>
        <dbReference type="SAM" id="SignalP"/>
    </source>
</evidence>
<dbReference type="AlphaFoldDB" id="A0A8F9XMR6"/>
<organism evidence="3 4">
    <name type="scientific">Horticoccus luteus</name>
    <dbReference type="NCBI Taxonomy" id="2862869"/>
    <lineage>
        <taxon>Bacteria</taxon>
        <taxon>Pseudomonadati</taxon>
        <taxon>Verrucomicrobiota</taxon>
        <taxon>Opitutia</taxon>
        <taxon>Opitutales</taxon>
        <taxon>Opitutaceae</taxon>
        <taxon>Horticoccus</taxon>
    </lineage>
</organism>
<evidence type="ECO:0000313" key="4">
    <source>
        <dbReference type="Proteomes" id="UP000825051"/>
    </source>
</evidence>
<reference evidence="3" key="1">
    <citation type="submission" date="2021-08" db="EMBL/GenBank/DDBJ databases">
        <title>Genome of a novel bacterium of the phylum Verrucomicrobia, Oleiharenicola sp. KSB-15.</title>
        <authorList>
            <person name="Chung J.-H."/>
            <person name="Ahn J.-H."/>
            <person name="Yoon Y."/>
            <person name="Kim D.-Y."/>
            <person name="An S.-H."/>
            <person name="Park I."/>
            <person name="Yeon J."/>
        </authorList>
    </citation>
    <scope>NUCLEOTIDE SEQUENCE</scope>
    <source>
        <strain evidence="3">KSB-15</strain>
    </source>
</reference>
<feature type="chain" id="PRO_5034660670" evidence="2">
    <location>
        <begin position="25"/>
        <end position="229"/>
    </location>
</feature>
<dbReference type="InterPro" id="IPR013424">
    <property type="entry name" value="Ice-binding_C"/>
</dbReference>
<evidence type="ECO:0000256" key="1">
    <source>
        <dbReference type="SAM" id="Phobius"/>
    </source>
</evidence>
<protein>
    <submittedName>
        <fullName evidence="3">Choice-of-anchor K domain-containing protein</fullName>
    </submittedName>
</protein>
<dbReference type="NCBIfam" id="TIGR02595">
    <property type="entry name" value="PEP_CTERM"/>
    <property type="match status" value="1"/>
</dbReference>
<dbReference type="EMBL" id="CP080507">
    <property type="protein sequence ID" value="QYM80334.1"/>
    <property type="molecule type" value="Genomic_DNA"/>
</dbReference>
<dbReference type="Proteomes" id="UP000825051">
    <property type="component" value="Chromosome"/>
</dbReference>
<feature type="transmembrane region" description="Helical" evidence="1">
    <location>
        <begin position="200"/>
        <end position="217"/>
    </location>
</feature>
<feature type="signal peptide" evidence="2">
    <location>
        <begin position="1"/>
        <end position="24"/>
    </location>
</feature>
<keyword evidence="4" id="KW-1185">Reference proteome</keyword>
<keyword evidence="1" id="KW-0472">Membrane</keyword>
<dbReference type="InterPro" id="IPR047995">
    <property type="entry name" value="Choice_anch_K"/>
</dbReference>
<proteinExistence type="predicted"/>
<keyword evidence="1" id="KW-0812">Transmembrane</keyword>
<sequence length="229" mass="23910">MNTRLRFILPAAALGLALTCAANAQLMLSGHTTGSFDDLSQANTTVTNAGDGSFAVYKTGIPANGSFQSSIVFNNATFSNVSSGDAIQVGLFTITNGIAKIGSSAHSAVFHLGLDLTSPSAQSLALSDFAFTLNHTPNLPDYTNVPDAYSISFTPPPSTTIDGYKVWFDVVVSPSSFNLGEEASQVTGAVYVHFTPVPEPSTYALCGAALLGGLVIYRRFRSKGRALTA</sequence>
<dbReference type="NCBIfam" id="NF038131">
    <property type="entry name" value="choice_anch_K"/>
    <property type="match status" value="1"/>
</dbReference>
<name>A0A8F9XMR6_9BACT</name>
<accession>A0A8F9XMR6</accession>
<dbReference type="KEGG" id="ole:K0B96_06900"/>